<organism evidence="2 3">
    <name type="scientific">Corynebacterium matruchotii</name>
    <dbReference type="NCBI Taxonomy" id="43768"/>
    <lineage>
        <taxon>Bacteria</taxon>
        <taxon>Bacillati</taxon>
        <taxon>Actinomycetota</taxon>
        <taxon>Actinomycetes</taxon>
        <taxon>Mycobacteriales</taxon>
        <taxon>Corynebacteriaceae</taxon>
        <taxon>Corynebacterium</taxon>
    </lineage>
</organism>
<feature type="transmembrane region" description="Helical" evidence="1">
    <location>
        <begin position="75"/>
        <end position="95"/>
    </location>
</feature>
<dbReference type="EMBL" id="UARK01000002">
    <property type="protein sequence ID" value="SPW27750.1"/>
    <property type="molecule type" value="Genomic_DNA"/>
</dbReference>
<comment type="caution">
    <text evidence="2">The sequence shown here is derived from an EMBL/GenBank/DDBJ whole genome shotgun (WGS) entry which is preliminary data.</text>
</comment>
<dbReference type="AlphaFoldDB" id="A0A3S4XYC3"/>
<evidence type="ECO:0000313" key="2">
    <source>
        <dbReference type="EMBL" id="SPW27750.1"/>
    </source>
</evidence>
<keyword evidence="1" id="KW-0812">Transmembrane</keyword>
<dbReference type="GeneID" id="84574265"/>
<protein>
    <submittedName>
        <fullName evidence="2">Protein YggT</fullName>
    </submittedName>
</protein>
<dbReference type="InterPro" id="IPR003425">
    <property type="entry name" value="CCB3/YggT"/>
</dbReference>
<evidence type="ECO:0000256" key="1">
    <source>
        <dbReference type="SAM" id="Phobius"/>
    </source>
</evidence>
<name>A0A3S4XYC3_9CORY</name>
<keyword evidence="1" id="KW-1133">Transmembrane helix</keyword>
<dbReference type="GO" id="GO:0016020">
    <property type="term" value="C:membrane"/>
    <property type="evidence" value="ECO:0007669"/>
    <property type="project" value="InterPro"/>
</dbReference>
<sequence>MALVKTILLLAINLFILALIGRILIEMIVSFSRNFRAPSWFTRCAELLFVVTDPAVKALRRIIPPLRMNNVSLDLSVLVLYIGLQFLYVLVANYLPG</sequence>
<gene>
    <name evidence="2" type="primary">yggT</name>
    <name evidence="2" type="ORF">NCTC10254_01027</name>
</gene>
<proteinExistence type="predicted"/>
<reference evidence="2 3" key="1">
    <citation type="submission" date="2018-06" db="EMBL/GenBank/DDBJ databases">
        <authorList>
            <consortium name="Pathogen Informatics"/>
            <person name="Doyle S."/>
        </authorList>
    </citation>
    <scope>NUCLEOTIDE SEQUENCE [LARGE SCALE GENOMIC DNA]</scope>
    <source>
        <strain evidence="2 3">NCTC10254</strain>
    </source>
</reference>
<keyword evidence="1" id="KW-0472">Membrane</keyword>
<accession>A0A3S4XYC3</accession>
<dbReference type="RefSeq" id="WP_005521830.1">
    <property type="nucleotide sequence ID" value="NZ_CAJPQJ010000002.1"/>
</dbReference>
<dbReference type="Pfam" id="PF02325">
    <property type="entry name" value="CCB3_YggT"/>
    <property type="match status" value="1"/>
</dbReference>
<feature type="transmembrane region" description="Helical" evidence="1">
    <location>
        <begin position="6"/>
        <end position="25"/>
    </location>
</feature>
<evidence type="ECO:0000313" key="3">
    <source>
        <dbReference type="Proteomes" id="UP000249886"/>
    </source>
</evidence>
<dbReference type="Proteomes" id="UP000249886">
    <property type="component" value="Unassembled WGS sequence"/>
</dbReference>